<feature type="compositionally biased region" description="Basic and acidic residues" evidence="1">
    <location>
        <begin position="122"/>
        <end position="138"/>
    </location>
</feature>
<dbReference type="AlphaFoldDB" id="A0A6M2DWY5"/>
<feature type="transmembrane region" description="Helical" evidence="2">
    <location>
        <begin position="192"/>
        <end position="212"/>
    </location>
</feature>
<feature type="signal peptide" evidence="3">
    <location>
        <begin position="1"/>
        <end position="23"/>
    </location>
</feature>
<keyword evidence="2" id="KW-0812">Transmembrane</keyword>
<evidence type="ECO:0000256" key="1">
    <source>
        <dbReference type="SAM" id="MobiDB-lite"/>
    </source>
</evidence>
<evidence type="ECO:0000313" key="4">
    <source>
        <dbReference type="EMBL" id="NOV50875.1"/>
    </source>
</evidence>
<evidence type="ECO:0000256" key="3">
    <source>
        <dbReference type="SAM" id="SignalP"/>
    </source>
</evidence>
<feature type="chain" id="PRO_5027078326" evidence="3">
    <location>
        <begin position="24"/>
        <end position="243"/>
    </location>
</feature>
<keyword evidence="2" id="KW-1133">Transmembrane helix</keyword>
<evidence type="ECO:0000256" key="2">
    <source>
        <dbReference type="SAM" id="Phobius"/>
    </source>
</evidence>
<sequence length="243" mass="27362">MKLFTYLLNLLILALVLIVQCHSSKIPEGMPLILPKDATPSPLLRDPPTPPLLLPKNATTPPPPPLVFPEDVKHYNIVPNNATILAALTHKDDANHQDSDEHSEDKNQEAAALNKNPTSKGAVKEETNMTARTEKKQESSSSASDFAAEMIQPTHNDHETNEHEEQFNKHHHHRTPRPDAYDKHMKISDATAIMVGSFVAIAVLGFAGLVMWRQILERKYGTRERLVTEDTYYTNNDLRHFEL</sequence>
<keyword evidence="2" id="KW-0472">Membrane</keyword>
<feature type="region of interest" description="Disordered" evidence="1">
    <location>
        <begin position="41"/>
        <end position="63"/>
    </location>
</feature>
<feature type="compositionally biased region" description="Basic and acidic residues" evidence="1">
    <location>
        <begin position="93"/>
        <end position="108"/>
    </location>
</feature>
<name>A0A6M2DWY5_XENCH</name>
<feature type="compositionally biased region" description="Basic and acidic residues" evidence="1">
    <location>
        <begin position="157"/>
        <end position="168"/>
    </location>
</feature>
<keyword evidence="3" id="KW-0732">Signal</keyword>
<organism evidence="4">
    <name type="scientific">Xenopsylla cheopis</name>
    <name type="common">Oriental rat flea</name>
    <name type="synonym">Pulex cheopis</name>
    <dbReference type="NCBI Taxonomy" id="163159"/>
    <lineage>
        <taxon>Eukaryota</taxon>
        <taxon>Metazoa</taxon>
        <taxon>Ecdysozoa</taxon>
        <taxon>Arthropoda</taxon>
        <taxon>Hexapoda</taxon>
        <taxon>Insecta</taxon>
        <taxon>Pterygota</taxon>
        <taxon>Neoptera</taxon>
        <taxon>Endopterygota</taxon>
        <taxon>Siphonaptera</taxon>
        <taxon>Pulicidae</taxon>
        <taxon>Xenopsyllinae</taxon>
        <taxon>Xenopsylla</taxon>
    </lineage>
</organism>
<dbReference type="EMBL" id="GIIL01007149">
    <property type="protein sequence ID" value="NOV50875.1"/>
    <property type="molecule type" value="Transcribed_RNA"/>
</dbReference>
<proteinExistence type="predicted"/>
<accession>A0A6M2DWY5</accession>
<protein>
    <submittedName>
        <fullName evidence="4">Uncharacterized protein</fullName>
    </submittedName>
</protein>
<feature type="region of interest" description="Disordered" evidence="1">
    <location>
        <begin position="157"/>
        <end position="181"/>
    </location>
</feature>
<feature type="region of interest" description="Disordered" evidence="1">
    <location>
        <begin position="93"/>
        <end position="145"/>
    </location>
</feature>
<reference evidence="4" key="1">
    <citation type="submission" date="2020-03" db="EMBL/GenBank/DDBJ databases">
        <title>Transcriptomic Profiling of the Digestive Tract of the Rat Flea, Xenopsylla cheopis, Following Blood Feeding and Infection with Yersinia pestis.</title>
        <authorList>
            <person name="Bland D.M."/>
            <person name="Martens C.A."/>
            <person name="Virtaneva K."/>
            <person name="Kanakabandi K."/>
            <person name="Long D."/>
            <person name="Rosenke R."/>
            <person name="Saturday G.A."/>
            <person name="Hoyt F.H."/>
            <person name="Bruno D.P."/>
            <person name="Ribeiro J.M.C."/>
            <person name="Hinnebusch J."/>
        </authorList>
    </citation>
    <scope>NUCLEOTIDE SEQUENCE</scope>
</reference>